<dbReference type="PANTHER" id="PTHR46366">
    <property type="entry name" value="PRO-APOPTOTIC SERINE PROTEASE NMA111"/>
    <property type="match status" value="1"/>
</dbReference>
<dbReference type="AlphaFoldDB" id="G4ZJQ8"/>
<protein>
    <submittedName>
        <fullName evidence="2">Uncharacterized protein</fullName>
    </submittedName>
</protein>
<evidence type="ECO:0000313" key="2">
    <source>
        <dbReference type="EMBL" id="EGZ18278.1"/>
    </source>
</evidence>
<sequence>MRTSRRPTFVARVKSATSVSRFASGSRRGSAVVYCVDDRKSLPRVIREQAEGDESWFTATKVLMIVWTCIGLMPLLLQADSYLRFVTPHKISDDLVVPASAIKHTANMETLCPMTGLEIAQTWWNVGVTYYYHVKHGRVCHFVVPQYNIHGAYVLGSKPGPPSSTTPASCAENSYYLDYYFYHGSIGYYAFYEEAGGTFCASDNIGYVHVRGLGTYDSNGESLATDVGDSSYRRSYWYGFFGSIWIFYRSNVLRRSFVSCQRYGRRCKNLHESMAFKDAVVYVQESMRLSAHGARNYHRAALLYLLVEGLMSDLFLLIAQDGLLAKLQYISLGYNLSGVLSILFEMVEATNWMGETPRCFIKRLLFNYETSLLGECICSAAMHAYLTSLNRSSLKESKPVAEAVSYYVWSLVGHGIIVLGIVFVITATRSLGAVISVRWVHGSLALLLAPCCVDTTLGARCKMILLSGYVWEDGRLCYKADTLKAFGLMKMVEDDGAHYMAQYKLHWMAIPRTDLVVIGQIDGHIVTRCSERACLGVVSMIGRTLGGSTPNSSPT</sequence>
<feature type="transmembrane region" description="Helical" evidence="1">
    <location>
        <begin position="406"/>
        <end position="428"/>
    </location>
</feature>
<evidence type="ECO:0000313" key="3">
    <source>
        <dbReference type="Proteomes" id="UP000002640"/>
    </source>
</evidence>
<dbReference type="InParanoid" id="G4ZJQ8"/>
<keyword evidence="1" id="KW-0472">Membrane</keyword>
<accession>G4ZJQ8</accession>
<feature type="transmembrane region" description="Helical" evidence="1">
    <location>
        <begin position="365"/>
        <end position="386"/>
    </location>
</feature>
<feature type="transmembrane region" description="Helical" evidence="1">
    <location>
        <begin position="301"/>
        <end position="320"/>
    </location>
</feature>
<feature type="non-terminal residue" evidence="2">
    <location>
        <position position="555"/>
    </location>
</feature>
<dbReference type="GeneID" id="20657854"/>
<name>G4ZJQ8_PHYSP</name>
<dbReference type="KEGG" id="psoj:PHYSODRAFT_500583"/>
<keyword evidence="1" id="KW-0812">Transmembrane</keyword>
<keyword evidence="3" id="KW-1185">Reference proteome</keyword>
<proteinExistence type="predicted"/>
<keyword evidence="1" id="KW-1133">Transmembrane helix</keyword>
<dbReference type="RefSeq" id="XP_009527336.1">
    <property type="nucleotide sequence ID" value="XM_009529041.1"/>
</dbReference>
<dbReference type="EMBL" id="JH159154">
    <property type="protein sequence ID" value="EGZ18278.1"/>
    <property type="molecule type" value="Genomic_DNA"/>
</dbReference>
<evidence type="ECO:0000256" key="1">
    <source>
        <dbReference type="SAM" id="Phobius"/>
    </source>
</evidence>
<gene>
    <name evidence="2" type="ORF">PHYSODRAFT_500583</name>
</gene>
<dbReference type="Proteomes" id="UP000002640">
    <property type="component" value="Unassembled WGS sequence"/>
</dbReference>
<reference evidence="2 3" key="1">
    <citation type="journal article" date="2006" name="Science">
        <title>Phytophthora genome sequences uncover evolutionary origins and mechanisms of pathogenesis.</title>
        <authorList>
            <person name="Tyler B.M."/>
            <person name="Tripathy S."/>
            <person name="Zhang X."/>
            <person name="Dehal P."/>
            <person name="Jiang R.H."/>
            <person name="Aerts A."/>
            <person name="Arredondo F.D."/>
            <person name="Baxter L."/>
            <person name="Bensasson D."/>
            <person name="Beynon J.L."/>
            <person name="Chapman J."/>
            <person name="Damasceno C.M."/>
            <person name="Dorrance A.E."/>
            <person name="Dou D."/>
            <person name="Dickerman A.W."/>
            <person name="Dubchak I.L."/>
            <person name="Garbelotto M."/>
            <person name="Gijzen M."/>
            <person name="Gordon S.G."/>
            <person name="Govers F."/>
            <person name="Grunwald N.J."/>
            <person name="Huang W."/>
            <person name="Ivors K.L."/>
            <person name="Jones R.W."/>
            <person name="Kamoun S."/>
            <person name="Krampis K."/>
            <person name="Lamour K.H."/>
            <person name="Lee M.K."/>
            <person name="McDonald W.H."/>
            <person name="Medina M."/>
            <person name="Meijer H.J."/>
            <person name="Nordberg E.K."/>
            <person name="Maclean D.J."/>
            <person name="Ospina-Giraldo M.D."/>
            <person name="Morris P.F."/>
            <person name="Phuntumart V."/>
            <person name="Putnam N.H."/>
            <person name="Rash S."/>
            <person name="Rose J.K."/>
            <person name="Sakihama Y."/>
            <person name="Salamov A.A."/>
            <person name="Savidor A."/>
            <person name="Scheuring C.F."/>
            <person name="Smith B.M."/>
            <person name="Sobral B.W."/>
            <person name="Terry A."/>
            <person name="Torto-Alalibo T.A."/>
            <person name="Win J."/>
            <person name="Xu Z."/>
            <person name="Zhang H."/>
            <person name="Grigoriev I.V."/>
            <person name="Rokhsar D.S."/>
            <person name="Boore J.L."/>
        </authorList>
    </citation>
    <scope>NUCLEOTIDE SEQUENCE [LARGE SCALE GENOMIC DNA]</scope>
    <source>
        <strain evidence="2 3">P6497</strain>
    </source>
</reference>
<dbReference type="PANTHER" id="PTHR46366:SF1">
    <property type="entry name" value="PDZ DOMAIN-CONTAINING PROTEIN C1685.05"/>
    <property type="match status" value="1"/>
</dbReference>
<organism evidence="2 3">
    <name type="scientific">Phytophthora sojae (strain P6497)</name>
    <name type="common">Soybean stem and root rot agent</name>
    <name type="synonym">Phytophthora megasperma f. sp. glycines</name>
    <dbReference type="NCBI Taxonomy" id="1094619"/>
    <lineage>
        <taxon>Eukaryota</taxon>
        <taxon>Sar</taxon>
        <taxon>Stramenopiles</taxon>
        <taxon>Oomycota</taxon>
        <taxon>Peronosporomycetes</taxon>
        <taxon>Peronosporales</taxon>
        <taxon>Peronosporaceae</taxon>
        <taxon>Phytophthora</taxon>
    </lineage>
</organism>
<feature type="transmembrane region" description="Helical" evidence="1">
    <location>
        <begin position="332"/>
        <end position="353"/>
    </location>
</feature>